<keyword evidence="11" id="KW-1185">Reference proteome</keyword>
<reference evidence="10 11" key="1">
    <citation type="submission" date="2023-10" db="EMBL/GenBank/DDBJ databases">
        <title>Chromosome-scale genome assembly provides insights into flower coloration mechanisms of Canna indica.</title>
        <authorList>
            <person name="Li C."/>
        </authorList>
    </citation>
    <scope>NUCLEOTIDE SEQUENCE [LARGE SCALE GENOMIC DNA]</scope>
    <source>
        <tissue evidence="10">Flower</tissue>
    </source>
</reference>
<evidence type="ECO:0000259" key="8">
    <source>
        <dbReference type="Pfam" id="PF04824"/>
    </source>
</evidence>
<evidence type="ECO:0000256" key="5">
    <source>
        <dbReference type="ARBA" id="ARBA00023242"/>
    </source>
</evidence>
<dbReference type="InterPro" id="IPR039781">
    <property type="entry name" value="Rad21/Rec8-like"/>
</dbReference>
<dbReference type="GO" id="GO:0005634">
    <property type="term" value="C:nucleus"/>
    <property type="evidence" value="ECO:0007669"/>
    <property type="project" value="UniProtKB-SubCell"/>
</dbReference>
<evidence type="ECO:0000256" key="1">
    <source>
        <dbReference type="ARBA" id="ARBA00004123"/>
    </source>
</evidence>
<keyword evidence="3" id="KW-0132">Cell division</keyword>
<sequence>MFYSHTILAKKSRYGTVWIAAHLERRMKKPQVEAIDIPSYADCIMFPEVPLALRLSGHLLLGLVRIYSWKVNYLYKDCTRILTNMRMTVASVQVNLPAEADHASFASITLPENFELAAVELDDYQLEYFSQNATIFSNFGNLNVNYLLLFWFLIQDNMTDSSFLPERRNPGVEPEEEVLPPSESNGPAIFGDPTSNNPVDNSFQSFHEINLTQGSPEIDAMRELVPNYEPENPIEVFDTGNDVERGDDVERDHHSASVSIGEGVIPHIPEGEQVPFPSVLKSPADDTYDPHGGISFNQPSPHLLPSPPVREQKANRKKGKRSYDEKTVLTNAQMKRQLEDPSKLVCKRRKLPCAVVDVWRHNRKRSNKQILTCEPLLTGETFSEQSPFDTHAEVNINENIPSPSGRLDAEQTPFDMHMEENNSGRDLTQRSFSEQTRLHMQENTEKIPSPYGEGEMTPFDATTVGSTSEFGRTSDTVMLTMTEMAESMEREPLLDKTPEFLGESNSSSGKLKCSCSRLDSGAESLSVYLKNHSSFQSQDNEPGALSLNSILEGKTRKECARMFFESLVLKNNRLIDVRQEAAYGDILISPMPALFSDEL</sequence>
<evidence type="ECO:0000256" key="7">
    <source>
        <dbReference type="SAM" id="MobiDB-lite"/>
    </source>
</evidence>
<dbReference type="SUPFAM" id="SSF46785">
    <property type="entry name" value="Winged helix' DNA-binding domain"/>
    <property type="match status" value="1"/>
</dbReference>
<dbReference type="CDD" id="cd21793">
    <property type="entry name" value="Rad21_Rec8_M_AtSYN1-like"/>
    <property type="match status" value="1"/>
</dbReference>
<evidence type="ECO:0000256" key="3">
    <source>
        <dbReference type="ARBA" id="ARBA00022776"/>
    </source>
</evidence>
<feature type="region of interest" description="Disordered" evidence="7">
    <location>
        <begin position="165"/>
        <end position="200"/>
    </location>
</feature>
<feature type="region of interest" description="Disordered" evidence="7">
    <location>
        <begin position="277"/>
        <end position="323"/>
    </location>
</feature>
<evidence type="ECO:0000313" key="11">
    <source>
        <dbReference type="Proteomes" id="UP001327560"/>
    </source>
</evidence>
<comment type="similarity">
    <text evidence="2">Belongs to the rad21 family.</text>
</comment>
<evidence type="ECO:0000313" key="10">
    <source>
        <dbReference type="EMBL" id="WOK95677.1"/>
    </source>
</evidence>
<keyword evidence="3" id="KW-0498">Mitosis</keyword>
<keyword evidence="5" id="KW-0539">Nucleus</keyword>
<feature type="region of interest" description="Disordered" evidence="7">
    <location>
        <begin position="438"/>
        <end position="473"/>
    </location>
</feature>
<dbReference type="AlphaFoldDB" id="A0AAQ3Q4F1"/>
<dbReference type="GO" id="GO:0003682">
    <property type="term" value="F:chromatin binding"/>
    <property type="evidence" value="ECO:0007669"/>
    <property type="project" value="TreeGrafter"/>
</dbReference>
<name>A0AAQ3Q4F1_9LILI</name>
<evidence type="ECO:0000259" key="9">
    <source>
        <dbReference type="Pfam" id="PF04825"/>
    </source>
</evidence>
<accession>A0AAQ3Q4F1</accession>
<protein>
    <submittedName>
        <fullName evidence="10">Sister chromatid cohesion 1 protein 3-like isoform X2</fullName>
    </submittedName>
</protein>
<dbReference type="InterPro" id="IPR006909">
    <property type="entry name" value="Rad21/Rec8_C_eu"/>
</dbReference>
<dbReference type="InterPro" id="IPR023093">
    <property type="entry name" value="ScpA-like_C"/>
</dbReference>
<dbReference type="GO" id="GO:0008278">
    <property type="term" value="C:cohesin complex"/>
    <property type="evidence" value="ECO:0007669"/>
    <property type="project" value="InterPro"/>
</dbReference>
<gene>
    <name evidence="10" type="ORF">Cni_G04384</name>
</gene>
<dbReference type="InterPro" id="IPR036390">
    <property type="entry name" value="WH_DNA-bd_sf"/>
</dbReference>
<feature type="domain" description="Rad21/Rec8-like protein C-terminal eukaryotic" evidence="8">
    <location>
        <begin position="541"/>
        <end position="594"/>
    </location>
</feature>
<dbReference type="GO" id="GO:1990414">
    <property type="term" value="P:replication-born double-strand break repair via sister chromatid exchange"/>
    <property type="evidence" value="ECO:0007669"/>
    <property type="project" value="TreeGrafter"/>
</dbReference>
<dbReference type="Pfam" id="PF04825">
    <property type="entry name" value="Rad21_Rec8_N"/>
    <property type="match status" value="1"/>
</dbReference>
<dbReference type="EMBL" id="CP136890">
    <property type="protein sequence ID" value="WOK95677.1"/>
    <property type="molecule type" value="Genomic_DNA"/>
</dbReference>
<dbReference type="Pfam" id="PF04824">
    <property type="entry name" value="Rad21_Rec8"/>
    <property type="match status" value="1"/>
</dbReference>
<dbReference type="Proteomes" id="UP001327560">
    <property type="component" value="Chromosome 1"/>
</dbReference>
<feature type="domain" description="Rad21/Rec8-like protein N-terminal" evidence="9">
    <location>
        <begin position="1"/>
        <end position="101"/>
    </location>
</feature>
<dbReference type="PANTHER" id="PTHR12585">
    <property type="entry name" value="SCC1 / RAD21 FAMILY MEMBER"/>
    <property type="match status" value="1"/>
</dbReference>
<comment type="subcellular location">
    <subcellularLocation>
        <location evidence="1">Nucleus</location>
    </subcellularLocation>
</comment>
<comment type="subunit">
    <text evidence="6">Component of the cohesin complex.</text>
</comment>
<evidence type="ECO:0000256" key="2">
    <source>
        <dbReference type="ARBA" id="ARBA00009870"/>
    </source>
</evidence>
<dbReference type="GO" id="GO:0007062">
    <property type="term" value="P:sister chromatid cohesion"/>
    <property type="evidence" value="ECO:0007669"/>
    <property type="project" value="InterPro"/>
</dbReference>
<keyword evidence="3" id="KW-0131">Cell cycle</keyword>
<organism evidence="10 11">
    <name type="scientific">Canna indica</name>
    <name type="common">Indian-shot</name>
    <dbReference type="NCBI Taxonomy" id="4628"/>
    <lineage>
        <taxon>Eukaryota</taxon>
        <taxon>Viridiplantae</taxon>
        <taxon>Streptophyta</taxon>
        <taxon>Embryophyta</taxon>
        <taxon>Tracheophyta</taxon>
        <taxon>Spermatophyta</taxon>
        <taxon>Magnoliopsida</taxon>
        <taxon>Liliopsida</taxon>
        <taxon>Zingiberales</taxon>
        <taxon>Cannaceae</taxon>
        <taxon>Canna</taxon>
    </lineage>
</organism>
<dbReference type="Gene3D" id="1.10.10.580">
    <property type="entry name" value="Structural maintenance of chromosome 1. Chain E"/>
    <property type="match status" value="1"/>
</dbReference>
<proteinExistence type="inferred from homology"/>
<evidence type="ECO:0000256" key="6">
    <source>
        <dbReference type="ARBA" id="ARBA00064543"/>
    </source>
</evidence>
<feature type="compositionally biased region" description="Polar residues" evidence="7">
    <location>
        <begin position="463"/>
        <end position="473"/>
    </location>
</feature>
<evidence type="ECO:0000256" key="4">
    <source>
        <dbReference type="ARBA" id="ARBA00022829"/>
    </source>
</evidence>
<keyword evidence="4" id="KW-0159">Chromosome partition</keyword>
<dbReference type="InterPro" id="IPR006910">
    <property type="entry name" value="Rad21_Rec8_N"/>
</dbReference>
<dbReference type="GO" id="GO:0007059">
    <property type="term" value="P:chromosome segregation"/>
    <property type="evidence" value="ECO:0007669"/>
    <property type="project" value="UniProtKB-KW"/>
</dbReference>
<dbReference type="FunFam" id="1.10.10.580:FF:000002">
    <property type="entry name" value="Sister chromatid cohesion 1 protein 4"/>
    <property type="match status" value="1"/>
</dbReference>
<dbReference type="PANTHER" id="PTHR12585:SF55">
    <property type="entry name" value="SISTER CHROMATID COHESION 1 PROTEIN 3"/>
    <property type="match status" value="1"/>
</dbReference>